<dbReference type="Pfam" id="PF01151">
    <property type="entry name" value="ELO"/>
    <property type="match status" value="1"/>
</dbReference>
<feature type="transmembrane region" description="Helical" evidence="10">
    <location>
        <begin position="25"/>
        <end position="47"/>
    </location>
</feature>
<evidence type="ECO:0000256" key="9">
    <source>
        <dbReference type="ARBA" id="ARBA00023160"/>
    </source>
</evidence>
<dbReference type="GO" id="GO:0016020">
    <property type="term" value="C:membrane"/>
    <property type="evidence" value="ECO:0007669"/>
    <property type="project" value="UniProtKB-SubCell"/>
</dbReference>
<name>A0A835LA95_SPOEX</name>
<sequence length="63" mass="7499">MAKVQFLSILVHFVMWYMRSECTTSLLSCFIVVFNASLFIVLFGKFYKESYTNKEKRRMAKDT</sequence>
<dbReference type="AlphaFoldDB" id="A0A835LA95"/>
<organism evidence="11 12">
    <name type="scientific">Spodoptera exigua</name>
    <name type="common">Beet armyworm</name>
    <name type="synonym">Noctua fulgens</name>
    <dbReference type="NCBI Taxonomy" id="7107"/>
    <lineage>
        <taxon>Eukaryota</taxon>
        <taxon>Metazoa</taxon>
        <taxon>Ecdysozoa</taxon>
        <taxon>Arthropoda</taxon>
        <taxon>Hexapoda</taxon>
        <taxon>Insecta</taxon>
        <taxon>Pterygota</taxon>
        <taxon>Neoptera</taxon>
        <taxon>Endopterygota</taxon>
        <taxon>Lepidoptera</taxon>
        <taxon>Glossata</taxon>
        <taxon>Ditrysia</taxon>
        <taxon>Noctuoidea</taxon>
        <taxon>Noctuidae</taxon>
        <taxon>Amphipyrinae</taxon>
        <taxon>Spodoptera</taxon>
    </lineage>
</organism>
<keyword evidence="7" id="KW-0443">Lipid metabolism</keyword>
<dbReference type="InterPro" id="IPR002076">
    <property type="entry name" value="ELO_fam"/>
</dbReference>
<protein>
    <recommendedName>
        <fullName evidence="13">Very-long-chain 3-oxoacyl-CoA synthase</fullName>
    </recommendedName>
</protein>
<evidence type="ECO:0008006" key="13">
    <source>
        <dbReference type="Google" id="ProtNLM"/>
    </source>
</evidence>
<comment type="caution">
    <text evidence="11">The sequence shown here is derived from an EMBL/GenBank/DDBJ whole genome shotgun (WGS) entry which is preliminary data.</text>
</comment>
<dbReference type="GO" id="GO:0009922">
    <property type="term" value="F:fatty acid elongase activity"/>
    <property type="evidence" value="ECO:0007669"/>
    <property type="project" value="InterPro"/>
</dbReference>
<gene>
    <name evidence="11" type="ORF">HW555_001603</name>
</gene>
<accession>A0A835LA95</accession>
<proteinExistence type="predicted"/>
<keyword evidence="4 10" id="KW-0812">Transmembrane</keyword>
<keyword evidence="6 10" id="KW-1133">Transmembrane helix</keyword>
<comment type="subcellular location">
    <subcellularLocation>
        <location evidence="1">Membrane</location>
        <topology evidence="1">Multi-pass membrane protein</topology>
    </subcellularLocation>
</comment>
<dbReference type="Proteomes" id="UP000648187">
    <property type="component" value="Unassembled WGS sequence"/>
</dbReference>
<evidence type="ECO:0000256" key="1">
    <source>
        <dbReference type="ARBA" id="ARBA00004141"/>
    </source>
</evidence>
<evidence type="ECO:0000256" key="10">
    <source>
        <dbReference type="SAM" id="Phobius"/>
    </source>
</evidence>
<evidence type="ECO:0000256" key="7">
    <source>
        <dbReference type="ARBA" id="ARBA00023098"/>
    </source>
</evidence>
<evidence type="ECO:0000256" key="4">
    <source>
        <dbReference type="ARBA" id="ARBA00022692"/>
    </source>
</evidence>
<dbReference type="GO" id="GO:0006633">
    <property type="term" value="P:fatty acid biosynthetic process"/>
    <property type="evidence" value="ECO:0007669"/>
    <property type="project" value="UniProtKB-KW"/>
</dbReference>
<keyword evidence="2" id="KW-0444">Lipid biosynthesis</keyword>
<evidence type="ECO:0000313" key="11">
    <source>
        <dbReference type="EMBL" id="KAF9422819.1"/>
    </source>
</evidence>
<keyword evidence="3" id="KW-0808">Transferase</keyword>
<evidence type="ECO:0000313" key="12">
    <source>
        <dbReference type="Proteomes" id="UP000648187"/>
    </source>
</evidence>
<reference evidence="11" key="1">
    <citation type="submission" date="2020-08" db="EMBL/GenBank/DDBJ databases">
        <title>Spodoptera exigua strain:BAW_Kor-Di-RS1 Genome sequencing and assembly.</title>
        <authorList>
            <person name="Kim J."/>
            <person name="Nam H.Y."/>
            <person name="Kwon M."/>
            <person name="Choi J.H."/>
            <person name="Cho S.R."/>
            <person name="Kim G.-H."/>
        </authorList>
    </citation>
    <scope>NUCLEOTIDE SEQUENCE</scope>
    <source>
        <strain evidence="11">BAW_Kor-Di-RS1</strain>
        <tissue evidence="11">Whole-body</tissue>
    </source>
</reference>
<evidence type="ECO:0000256" key="6">
    <source>
        <dbReference type="ARBA" id="ARBA00022989"/>
    </source>
</evidence>
<keyword evidence="8 10" id="KW-0472">Membrane</keyword>
<keyword evidence="12" id="KW-1185">Reference proteome</keyword>
<keyword evidence="5" id="KW-0276">Fatty acid metabolism</keyword>
<evidence type="ECO:0000256" key="5">
    <source>
        <dbReference type="ARBA" id="ARBA00022832"/>
    </source>
</evidence>
<keyword evidence="9" id="KW-0275">Fatty acid biosynthesis</keyword>
<evidence type="ECO:0000256" key="8">
    <source>
        <dbReference type="ARBA" id="ARBA00023136"/>
    </source>
</evidence>
<dbReference type="EMBL" id="JACKWZ010000013">
    <property type="protein sequence ID" value="KAF9422819.1"/>
    <property type="molecule type" value="Genomic_DNA"/>
</dbReference>
<evidence type="ECO:0000256" key="2">
    <source>
        <dbReference type="ARBA" id="ARBA00022516"/>
    </source>
</evidence>
<evidence type="ECO:0000256" key="3">
    <source>
        <dbReference type="ARBA" id="ARBA00022679"/>
    </source>
</evidence>